<dbReference type="EMBL" id="KQ030510">
    <property type="protein sequence ID" value="KJZ76581.1"/>
    <property type="molecule type" value="Genomic_DNA"/>
</dbReference>
<gene>
    <name evidence="3" type="ORF">HIM_03917</name>
</gene>
<dbReference type="SUPFAM" id="SSF53474">
    <property type="entry name" value="alpha/beta-Hydrolases"/>
    <property type="match status" value="1"/>
</dbReference>
<dbReference type="InterPro" id="IPR029058">
    <property type="entry name" value="AB_hydrolase_fold"/>
</dbReference>
<feature type="chain" id="PRO_5002525822" description="AB hydrolase-1 domain-containing protein" evidence="1">
    <location>
        <begin position="20"/>
        <end position="302"/>
    </location>
</feature>
<name>A0A0F7ZLP1_9HYPO</name>
<dbReference type="GO" id="GO:0016298">
    <property type="term" value="F:lipase activity"/>
    <property type="evidence" value="ECO:0007669"/>
    <property type="project" value="TreeGrafter"/>
</dbReference>
<dbReference type="InterPro" id="IPR000073">
    <property type="entry name" value="AB_hydrolase_1"/>
</dbReference>
<dbReference type="PANTHER" id="PTHR32015:SF1">
    <property type="entry name" value="LIPASE"/>
    <property type="match status" value="1"/>
</dbReference>
<dbReference type="Gene3D" id="3.40.50.1820">
    <property type="entry name" value="alpha/beta hydrolase"/>
    <property type="match status" value="1"/>
</dbReference>
<evidence type="ECO:0000259" key="2">
    <source>
        <dbReference type="Pfam" id="PF00561"/>
    </source>
</evidence>
<feature type="domain" description="AB hydrolase-1" evidence="2">
    <location>
        <begin position="57"/>
        <end position="189"/>
    </location>
</feature>
<dbReference type="Pfam" id="PF00561">
    <property type="entry name" value="Abhydrolase_1"/>
    <property type="match status" value="1"/>
</dbReference>
<dbReference type="AlphaFoldDB" id="A0A0F7ZLP1"/>
<reference evidence="3 4" key="1">
    <citation type="journal article" date="2014" name="Genome Biol. Evol.">
        <title>Comparative genomics and transcriptomics analyses reveal divergent lifestyle features of nematode endoparasitic fungus Hirsutella minnesotensis.</title>
        <authorList>
            <person name="Lai Y."/>
            <person name="Liu K."/>
            <person name="Zhang X."/>
            <person name="Zhang X."/>
            <person name="Li K."/>
            <person name="Wang N."/>
            <person name="Shu C."/>
            <person name="Wu Y."/>
            <person name="Wang C."/>
            <person name="Bushley K.E."/>
            <person name="Xiang M."/>
            <person name="Liu X."/>
        </authorList>
    </citation>
    <scope>NUCLEOTIDE SEQUENCE [LARGE SCALE GENOMIC DNA]</scope>
    <source>
        <strain evidence="3 4">3608</strain>
    </source>
</reference>
<feature type="signal peptide" evidence="1">
    <location>
        <begin position="1"/>
        <end position="19"/>
    </location>
</feature>
<dbReference type="OrthoDB" id="9974421at2759"/>
<keyword evidence="4" id="KW-1185">Reference proteome</keyword>
<proteinExistence type="predicted"/>
<evidence type="ECO:0000313" key="4">
    <source>
        <dbReference type="Proteomes" id="UP000054481"/>
    </source>
</evidence>
<organism evidence="3 4">
    <name type="scientific">Hirsutella minnesotensis 3608</name>
    <dbReference type="NCBI Taxonomy" id="1043627"/>
    <lineage>
        <taxon>Eukaryota</taxon>
        <taxon>Fungi</taxon>
        <taxon>Dikarya</taxon>
        <taxon>Ascomycota</taxon>
        <taxon>Pezizomycotina</taxon>
        <taxon>Sordariomycetes</taxon>
        <taxon>Hypocreomycetidae</taxon>
        <taxon>Hypocreales</taxon>
        <taxon>Ophiocordycipitaceae</taxon>
        <taxon>Hirsutella</taxon>
    </lineage>
</organism>
<dbReference type="GO" id="GO:0016042">
    <property type="term" value="P:lipid catabolic process"/>
    <property type="evidence" value="ECO:0007669"/>
    <property type="project" value="InterPro"/>
</dbReference>
<evidence type="ECO:0000256" key="1">
    <source>
        <dbReference type="SAM" id="SignalP"/>
    </source>
</evidence>
<dbReference type="Proteomes" id="UP000054481">
    <property type="component" value="Unassembled WGS sequence"/>
</dbReference>
<accession>A0A0F7ZLP1</accession>
<dbReference type="InterPro" id="IPR002918">
    <property type="entry name" value="Lipase_EstA/Esterase_EstB"/>
</dbReference>
<sequence>MVQLKSLVAGLLSIASVSATPFPDTQQQQEQEQAEIAALASFGRSDDWSCKSAKYPNPVILLHGLFASEKLDLNFVEVWLRKKGFCTFAPLYGSYTPKLPILGGLKPVAESSQEIAAFIKQVIQRTGAAKVDLVGHSEGGFQSLYVPKVYPDVAPLIDQVIAIAPPTHGTDLSGLYNLAYLLGQFSQNAIQKLLDDVGCGACNDFTGGGAGVSRLNDGKPIVQPGITVTIIASRYDEIVTPPTTSFVNEPGVHNIWVQDYCPWDPVGHVGVSVDLNIWRLVLNSLERQIGRKFFCLLGPPGR</sequence>
<keyword evidence="1" id="KW-0732">Signal</keyword>
<evidence type="ECO:0000313" key="3">
    <source>
        <dbReference type="EMBL" id="KJZ76581.1"/>
    </source>
</evidence>
<protein>
    <recommendedName>
        <fullName evidence="2">AB hydrolase-1 domain-containing protein</fullName>
    </recommendedName>
</protein>
<dbReference type="PANTHER" id="PTHR32015">
    <property type="entry name" value="FASTING INDUCED LIPASE"/>
    <property type="match status" value="1"/>
</dbReference>